<evidence type="ECO:0008006" key="5">
    <source>
        <dbReference type="Google" id="ProtNLM"/>
    </source>
</evidence>
<dbReference type="PROSITE" id="PS51257">
    <property type="entry name" value="PROKAR_LIPOPROTEIN"/>
    <property type="match status" value="1"/>
</dbReference>
<comment type="caution">
    <text evidence="3">The sequence shown here is derived from an EMBL/GenBank/DDBJ whole genome shotgun (WGS) entry which is preliminary data.</text>
</comment>
<proteinExistence type="predicted"/>
<evidence type="ECO:0000313" key="3">
    <source>
        <dbReference type="EMBL" id="NJP95146.1"/>
    </source>
</evidence>
<dbReference type="InterPro" id="IPR011050">
    <property type="entry name" value="Pectin_lyase_fold/virulence"/>
</dbReference>
<keyword evidence="4" id="KW-1185">Reference proteome</keyword>
<evidence type="ECO:0000256" key="2">
    <source>
        <dbReference type="SAM" id="SignalP"/>
    </source>
</evidence>
<dbReference type="Gene3D" id="2.160.20.10">
    <property type="entry name" value="Single-stranded right-handed beta-helix, Pectin lyase-like"/>
    <property type="match status" value="1"/>
</dbReference>
<dbReference type="RefSeq" id="WP_168016652.1">
    <property type="nucleotide sequence ID" value="NZ_JAATEP010000035.1"/>
</dbReference>
<accession>A0ABX1BH95</accession>
<dbReference type="Proteomes" id="UP000696294">
    <property type="component" value="Unassembled WGS sequence"/>
</dbReference>
<gene>
    <name evidence="3" type="ORF">HCN51_37900</name>
</gene>
<feature type="signal peptide" evidence="2">
    <location>
        <begin position="1"/>
        <end position="20"/>
    </location>
</feature>
<sequence>MRGRVLLILALMMTAVACQADPAPPPRTSAPPTAAAPTSPPPAIVRPDGSSCPDHPTPACTGAPRGLQLKEVQLNTENVAFRVRSSGTVLDGVHIPGHLLVHADDITIRNSVIDGEVINADGARSFRFTITDSTVGTPDKCATMPAIGYDKYKATRVLVQGHGDGFRFSGDDVEIRDSYVKLCSRPGDHSDGIQAYNGGKGLLFHHNTIDQRGVKDITAPIFLVDGKSRDVTVTDNLVMGGTYSIQVRNAGGKQIVRGNKLVDKSWVYGPVDSECAKTEWAGNELVTIDESYRVTSIVGPLACAGAS</sequence>
<reference evidence="3 4" key="1">
    <citation type="submission" date="2020-03" db="EMBL/GenBank/DDBJ databases">
        <title>WGS of actinomycetes isolated from Thailand.</title>
        <authorList>
            <person name="Thawai C."/>
        </authorList>
    </citation>
    <scope>NUCLEOTIDE SEQUENCE [LARGE SCALE GENOMIC DNA]</scope>
    <source>
        <strain evidence="3 4">FMUSA5-5</strain>
    </source>
</reference>
<organism evidence="3 4">
    <name type="scientific">Nonomuraea composti</name>
    <dbReference type="NCBI Taxonomy" id="2720023"/>
    <lineage>
        <taxon>Bacteria</taxon>
        <taxon>Bacillati</taxon>
        <taxon>Actinomycetota</taxon>
        <taxon>Actinomycetes</taxon>
        <taxon>Streptosporangiales</taxon>
        <taxon>Streptosporangiaceae</taxon>
        <taxon>Nonomuraea</taxon>
    </lineage>
</organism>
<dbReference type="EMBL" id="JAATEP010000035">
    <property type="protein sequence ID" value="NJP95146.1"/>
    <property type="molecule type" value="Genomic_DNA"/>
</dbReference>
<feature type="region of interest" description="Disordered" evidence="1">
    <location>
        <begin position="21"/>
        <end position="57"/>
    </location>
</feature>
<dbReference type="SUPFAM" id="SSF51126">
    <property type="entry name" value="Pectin lyase-like"/>
    <property type="match status" value="1"/>
</dbReference>
<evidence type="ECO:0000313" key="4">
    <source>
        <dbReference type="Proteomes" id="UP000696294"/>
    </source>
</evidence>
<name>A0ABX1BH95_9ACTN</name>
<protein>
    <recommendedName>
        <fullName evidence="5">Right-handed parallel beta-helix repeat-containing protein</fullName>
    </recommendedName>
</protein>
<dbReference type="InterPro" id="IPR012334">
    <property type="entry name" value="Pectin_lyas_fold"/>
</dbReference>
<evidence type="ECO:0000256" key="1">
    <source>
        <dbReference type="SAM" id="MobiDB-lite"/>
    </source>
</evidence>
<keyword evidence="2" id="KW-0732">Signal</keyword>
<feature type="chain" id="PRO_5046403594" description="Right-handed parallel beta-helix repeat-containing protein" evidence="2">
    <location>
        <begin position="21"/>
        <end position="307"/>
    </location>
</feature>